<dbReference type="Proteomes" id="UP000320216">
    <property type="component" value="Chromosome"/>
</dbReference>
<dbReference type="InterPro" id="IPR036388">
    <property type="entry name" value="WH-like_DNA-bd_sf"/>
</dbReference>
<dbReference type="AlphaFoldDB" id="A0A5B8M667"/>
<sequence>MTGAPVESGDTTNTHTSPASVTAEQLVAAAATFDLLSVPGRLHLAWLLARQEYDVTTLAGLTGAAIPATSQQLAKLRAAGVVTARREGRRQLYRIDDPHIQRLVQTIFEHIAADGTLAQEPDPRRPPRRPRFTVTPRA</sequence>
<protein>
    <submittedName>
        <fullName evidence="6">Helix-turn-helix transcriptional regulator</fullName>
    </submittedName>
</protein>
<keyword evidence="2" id="KW-0238">DNA-binding</keyword>
<dbReference type="PRINTS" id="PR00778">
    <property type="entry name" value="HTHARSR"/>
</dbReference>
<keyword evidence="3" id="KW-0804">Transcription</keyword>
<keyword evidence="1" id="KW-0805">Transcription regulation</keyword>
<dbReference type="KEGG" id="huw:FPZ11_12540"/>
<name>A0A5B8M667_9MICO</name>
<gene>
    <name evidence="6" type="ORF">FPZ11_12540</name>
</gene>
<evidence type="ECO:0000313" key="6">
    <source>
        <dbReference type="EMBL" id="QDZ15474.1"/>
    </source>
</evidence>
<dbReference type="NCBIfam" id="NF033788">
    <property type="entry name" value="HTH_metalloreg"/>
    <property type="match status" value="1"/>
</dbReference>
<feature type="domain" description="HTH arsR-type" evidence="5">
    <location>
        <begin position="21"/>
        <end position="115"/>
    </location>
</feature>
<evidence type="ECO:0000256" key="3">
    <source>
        <dbReference type="ARBA" id="ARBA00023163"/>
    </source>
</evidence>
<evidence type="ECO:0000259" key="5">
    <source>
        <dbReference type="PROSITE" id="PS50987"/>
    </source>
</evidence>
<evidence type="ECO:0000256" key="1">
    <source>
        <dbReference type="ARBA" id="ARBA00023015"/>
    </source>
</evidence>
<dbReference type="PROSITE" id="PS50987">
    <property type="entry name" value="HTH_ARSR_2"/>
    <property type="match status" value="1"/>
</dbReference>
<dbReference type="PANTHER" id="PTHR43132:SF8">
    <property type="entry name" value="HTH-TYPE TRANSCRIPTIONAL REGULATOR KMTR"/>
    <property type="match status" value="1"/>
</dbReference>
<dbReference type="GO" id="GO:0003700">
    <property type="term" value="F:DNA-binding transcription factor activity"/>
    <property type="evidence" value="ECO:0007669"/>
    <property type="project" value="InterPro"/>
</dbReference>
<dbReference type="Gene3D" id="1.10.10.10">
    <property type="entry name" value="Winged helix-like DNA-binding domain superfamily/Winged helix DNA-binding domain"/>
    <property type="match status" value="1"/>
</dbReference>
<organism evidence="6 7">
    <name type="scientific">Humibacter ginsenosidimutans</name>
    <dbReference type="NCBI Taxonomy" id="2599293"/>
    <lineage>
        <taxon>Bacteria</taxon>
        <taxon>Bacillati</taxon>
        <taxon>Actinomycetota</taxon>
        <taxon>Actinomycetes</taxon>
        <taxon>Micrococcales</taxon>
        <taxon>Microbacteriaceae</taxon>
        <taxon>Humibacter</taxon>
    </lineage>
</organism>
<evidence type="ECO:0000256" key="2">
    <source>
        <dbReference type="ARBA" id="ARBA00023125"/>
    </source>
</evidence>
<dbReference type="EMBL" id="CP042305">
    <property type="protein sequence ID" value="QDZ15474.1"/>
    <property type="molecule type" value="Genomic_DNA"/>
</dbReference>
<dbReference type="SMART" id="SM00418">
    <property type="entry name" value="HTH_ARSR"/>
    <property type="match status" value="1"/>
</dbReference>
<evidence type="ECO:0000256" key="4">
    <source>
        <dbReference type="SAM" id="MobiDB-lite"/>
    </source>
</evidence>
<dbReference type="PANTHER" id="PTHR43132">
    <property type="entry name" value="ARSENICAL RESISTANCE OPERON REPRESSOR ARSR-RELATED"/>
    <property type="match status" value="1"/>
</dbReference>
<dbReference type="SUPFAM" id="SSF46785">
    <property type="entry name" value="Winged helix' DNA-binding domain"/>
    <property type="match status" value="1"/>
</dbReference>
<dbReference type="InterPro" id="IPR036390">
    <property type="entry name" value="WH_DNA-bd_sf"/>
</dbReference>
<dbReference type="InterPro" id="IPR011991">
    <property type="entry name" value="ArsR-like_HTH"/>
</dbReference>
<dbReference type="InterPro" id="IPR001845">
    <property type="entry name" value="HTH_ArsR_DNA-bd_dom"/>
</dbReference>
<keyword evidence="7" id="KW-1185">Reference proteome</keyword>
<dbReference type="CDD" id="cd00090">
    <property type="entry name" value="HTH_ARSR"/>
    <property type="match status" value="1"/>
</dbReference>
<accession>A0A5B8M667</accession>
<proteinExistence type="predicted"/>
<reference evidence="6 7" key="1">
    <citation type="submission" date="2019-07" db="EMBL/GenBank/DDBJ databases">
        <title>Full genome sequence of Humibacter sp. WJ7-1.</title>
        <authorList>
            <person name="Im W.-T."/>
        </authorList>
    </citation>
    <scope>NUCLEOTIDE SEQUENCE [LARGE SCALE GENOMIC DNA]</scope>
    <source>
        <strain evidence="6 7">WJ7-1</strain>
    </source>
</reference>
<dbReference type="OrthoDB" id="9810923at2"/>
<feature type="region of interest" description="Disordered" evidence="4">
    <location>
        <begin position="115"/>
        <end position="138"/>
    </location>
</feature>
<evidence type="ECO:0000313" key="7">
    <source>
        <dbReference type="Proteomes" id="UP000320216"/>
    </source>
</evidence>
<dbReference type="GO" id="GO:0003677">
    <property type="term" value="F:DNA binding"/>
    <property type="evidence" value="ECO:0007669"/>
    <property type="project" value="UniProtKB-KW"/>
</dbReference>
<dbReference type="Pfam" id="PF01022">
    <property type="entry name" value="HTH_5"/>
    <property type="match status" value="1"/>
</dbReference>
<dbReference type="InterPro" id="IPR051011">
    <property type="entry name" value="Metal_resp_trans_reg"/>
</dbReference>